<proteinExistence type="predicted"/>
<organism evidence="1 2">
    <name type="scientific">Tenggerimyces flavus</name>
    <dbReference type="NCBI Taxonomy" id="1708749"/>
    <lineage>
        <taxon>Bacteria</taxon>
        <taxon>Bacillati</taxon>
        <taxon>Actinomycetota</taxon>
        <taxon>Actinomycetes</taxon>
        <taxon>Propionibacteriales</taxon>
        <taxon>Nocardioidaceae</taxon>
        <taxon>Tenggerimyces</taxon>
    </lineage>
</organism>
<gene>
    <name evidence="1" type="ORF">ACFOUW_13570</name>
</gene>
<evidence type="ECO:0000313" key="2">
    <source>
        <dbReference type="Proteomes" id="UP001595699"/>
    </source>
</evidence>
<dbReference type="EMBL" id="JBHRZH010000010">
    <property type="protein sequence ID" value="MFC3761866.1"/>
    <property type="molecule type" value="Genomic_DNA"/>
</dbReference>
<sequence length="43" mass="4799">MKVLILTLDTRGDIQPFVADRPFWARVAEHRGVSALRTSTDAS</sequence>
<accession>A0ABV7Y974</accession>
<name>A0ABV7Y974_9ACTN</name>
<comment type="caution">
    <text evidence="1">The sequence shown here is derived from an EMBL/GenBank/DDBJ whole genome shotgun (WGS) entry which is preliminary data.</text>
</comment>
<dbReference type="Proteomes" id="UP001595699">
    <property type="component" value="Unassembled WGS sequence"/>
</dbReference>
<protein>
    <submittedName>
        <fullName evidence="1">Uncharacterized protein</fullName>
    </submittedName>
</protein>
<reference evidence="2" key="1">
    <citation type="journal article" date="2019" name="Int. J. Syst. Evol. Microbiol.">
        <title>The Global Catalogue of Microorganisms (GCM) 10K type strain sequencing project: providing services to taxonomists for standard genome sequencing and annotation.</title>
        <authorList>
            <consortium name="The Broad Institute Genomics Platform"/>
            <consortium name="The Broad Institute Genome Sequencing Center for Infectious Disease"/>
            <person name="Wu L."/>
            <person name="Ma J."/>
        </authorList>
    </citation>
    <scope>NUCLEOTIDE SEQUENCE [LARGE SCALE GENOMIC DNA]</scope>
    <source>
        <strain evidence="2">CGMCC 4.7241</strain>
    </source>
</reference>
<dbReference type="RefSeq" id="WP_275577075.1">
    <property type="nucleotide sequence ID" value="NZ_JAFBCM010000001.1"/>
</dbReference>
<keyword evidence="2" id="KW-1185">Reference proteome</keyword>
<evidence type="ECO:0000313" key="1">
    <source>
        <dbReference type="EMBL" id="MFC3761866.1"/>
    </source>
</evidence>